<feature type="chain" id="PRO_5045677336" evidence="3">
    <location>
        <begin position="24"/>
        <end position="212"/>
    </location>
</feature>
<feature type="signal peptide" evidence="3">
    <location>
        <begin position="1"/>
        <end position="23"/>
    </location>
</feature>
<gene>
    <name evidence="5" type="ORF">JOE57_002123</name>
</gene>
<proteinExistence type="predicted"/>
<evidence type="ECO:0000256" key="3">
    <source>
        <dbReference type="SAM" id="SignalP"/>
    </source>
</evidence>
<dbReference type="PANTHER" id="PTHR42852:SF13">
    <property type="entry name" value="PROTEIN DIPZ"/>
    <property type="match status" value="1"/>
</dbReference>
<protein>
    <submittedName>
        <fullName evidence="5">Thiol-disulfide isomerase/thioredoxin</fullName>
    </submittedName>
</protein>
<dbReference type="InterPro" id="IPR017937">
    <property type="entry name" value="Thioredoxin_CS"/>
</dbReference>
<name>A0ABS2RJQ0_9ACTN</name>
<dbReference type="RefSeq" id="WP_204917795.1">
    <property type="nucleotide sequence ID" value="NZ_BAAAQP010000001.1"/>
</dbReference>
<dbReference type="CDD" id="cd02966">
    <property type="entry name" value="TlpA_like_family"/>
    <property type="match status" value="1"/>
</dbReference>
<evidence type="ECO:0000259" key="4">
    <source>
        <dbReference type="PROSITE" id="PS51352"/>
    </source>
</evidence>
<dbReference type="PROSITE" id="PS51257">
    <property type="entry name" value="PROKAR_LIPOPROTEIN"/>
    <property type="match status" value="1"/>
</dbReference>
<dbReference type="InterPro" id="IPR036249">
    <property type="entry name" value="Thioredoxin-like_sf"/>
</dbReference>
<dbReference type="GO" id="GO:0016853">
    <property type="term" value="F:isomerase activity"/>
    <property type="evidence" value="ECO:0007669"/>
    <property type="project" value="UniProtKB-KW"/>
</dbReference>
<dbReference type="PANTHER" id="PTHR42852">
    <property type="entry name" value="THIOL:DISULFIDE INTERCHANGE PROTEIN DSBE"/>
    <property type="match status" value="1"/>
</dbReference>
<dbReference type="SUPFAM" id="SSF52833">
    <property type="entry name" value="Thioredoxin-like"/>
    <property type="match status" value="1"/>
</dbReference>
<dbReference type="InterPro" id="IPR013740">
    <property type="entry name" value="Redoxin"/>
</dbReference>
<evidence type="ECO:0000313" key="5">
    <source>
        <dbReference type="EMBL" id="MBM7799202.1"/>
    </source>
</evidence>
<dbReference type="Gene3D" id="3.40.30.10">
    <property type="entry name" value="Glutaredoxin"/>
    <property type="match status" value="1"/>
</dbReference>
<dbReference type="PROSITE" id="PS00194">
    <property type="entry name" value="THIOREDOXIN_1"/>
    <property type="match status" value="1"/>
</dbReference>
<dbReference type="InterPro" id="IPR013766">
    <property type="entry name" value="Thioredoxin_domain"/>
</dbReference>
<keyword evidence="2" id="KW-0201">Cytochrome c-type biogenesis</keyword>
<sequence>MRLRRSSGLVLGLLLLLAGCGQPAVTRGAGPASSTGLAAPATTPATGELSAAKKKAAIEDCPASDPSVPAHQQGLPDLVLQCLGGGRPVRLAGLRGRPMMINIWAQWCPPCRQEAPFISEVAQQKQDRLLVLGVDYADPRPELAIEFAQLSGWRFPQLVDQDHALKDPLKIIGPPQTLFVDAQGVVVYRHSGPFSSAEQIRELAQTHLGVTL</sequence>
<accession>A0ABS2RJQ0</accession>
<feature type="domain" description="Thioredoxin" evidence="4">
    <location>
        <begin position="69"/>
        <end position="209"/>
    </location>
</feature>
<dbReference type="Pfam" id="PF08534">
    <property type="entry name" value="Redoxin"/>
    <property type="match status" value="1"/>
</dbReference>
<organism evidence="5 6">
    <name type="scientific">Microlunatus panaciterrae</name>
    <dbReference type="NCBI Taxonomy" id="400768"/>
    <lineage>
        <taxon>Bacteria</taxon>
        <taxon>Bacillati</taxon>
        <taxon>Actinomycetota</taxon>
        <taxon>Actinomycetes</taxon>
        <taxon>Propionibacteriales</taxon>
        <taxon>Propionibacteriaceae</taxon>
        <taxon>Microlunatus</taxon>
    </lineage>
</organism>
<keyword evidence="3" id="KW-0732">Signal</keyword>
<keyword evidence="6" id="KW-1185">Reference proteome</keyword>
<dbReference type="InterPro" id="IPR050553">
    <property type="entry name" value="Thioredoxin_ResA/DsbE_sf"/>
</dbReference>
<keyword evidence="5" id="KW-0413">Isomerase</keyword>
<dbReference type="PROSITE" id="PS51352">
    <property type="entry name" value="THIOREDOXIN_2"/>
    <property type="match status" value="1"/>
</dbReference>
<evidence type="ECO:0000256" key="2">
    <source>
        <dbReference type="ARBA" id="ARBA00022748"/>
    </source>
</evidence>
<evidence type="ECO:0000313" key="6">
    <source>
        <dbReference type="Proteomes" id="UP000704762"/>
    </source>
</evidence>
<dbReference type="EMBL" id="JAFBCF010000001">
    <property type="protein sequence ID" value="MBM7799202.1"/>
    <property type="molecule type" value="Genomic_DNA"/>
</dbReference>
<comment type="subcellular location">
    <subcellularLocation>
        <location evidence="1">Cell envelope</location>
    </subcellularLocation>
</comment>
<reference evidence="5 6" key="1">
    <citation type="submission" date="2021-01" db="EMBL/GenBank/DDBJ databases">
        <title>Sequencing the genomes of 1000 actinobacteria strains.</title>
        <authorList>
            <person name="Klenk H.-P."/>
        </authorList>
    </citation>
    <scope>NUCLEOTIDE SEQUENCE [LARGE SCALE GENOMIC DNA]</scope>
    <source>
        <strain evidence="5 6">DSM 18662</strain>
    </source>
</reference>
<comment type="caution">
    <text evidence="5">The sequence shown here is derived from an EMBL/GenBank/DDBJ whole genome shotgun (WGS) entry which is preliminary data.</text>
</comment>
<evidence type="ECO:0000256" key="1">
    <source>
        <dbReference type="ARBA" id="ARBA00004196"/>
    </source>
</evidence>
<dbReference type="Proteomes" id="UP000704762">
    <property type="component" value="Unassembled WGS sequence"/>
</dbReference>